<dbReference type="InterPro" id="IPR036291">
    <property type="entry name" value="NAD(P)-bd_dom_sf"/>
</dbReference>
<evidence type="ECO:0000313" key="5">
    <source>
        <dbReference type="EMBL" id="QRQ99903.1"/>
    </source>
</evidence>
<dbReference type="Gene3D" id="3.40.50.720">
    <property type="entry name" value="NAD(P)-binding Rossmann-like Domain"/>
    <property type="match status" value="1"/>
</dbReference>
<evidence type="ECO:0000259" key="4">
    <source>
        <dbReference type="Pfam" id="PF22725"/>
    </source>
</evidence>
<gene>
    <name evidence="5" type="ORF">HWI92_02705</name>
</gene>
<dbReference type="SUPFAM" id="SSF51735">
    <property type="entry name" value="NAD(P)-binding Rossmann-fold domains"/>
    <property type="match status" value="1"/>
</dbReference>
<dbReference type="InterPro" id="IPR055170">
    <property type="entry name" value="GFO_IDH_MocA-like_dom"/>
</dbReference>
<dbReference type="Proteomes" id="UP000612680">
    <property type="component" value="Chromosome"/>
</dbReference>
<organism evidence="5 6">
    <name type="scientific">Dyadobacter sandarakinus</name>
    <dbReference type="NCBI Taxonomy" id="2747268"/>
    <lineage>
        <taxon>Bacteria</taxon>
        <taxon>Pseudomonadati</taxon>
        <taxon>Bacteroidota</taxon>
        <taxon>Cytophagia</taxon>
        <taxon>Cytophagales</taxon>
        <taxon>Spirosomataceae</taxon>
        <taxon>Dyadobacter</taxon>
    </lineage>
</organism>
<dbReference type="Gene3D" id="3.30.360.10">
    <property type="entry name" value="Dihydrodipicolinate Reductase, domain 2"/>
    <property type="match status" value="1"/>
</dbReference>
<dbReference type="PANTHER" id="PTHR22604:SF105">
    <property type="entry name" value="TRANS-1,2-DIHYDROBENZENE-1,2-DIOL DEHYDROGENASE"/>
    <property type="match status" value="1"/>
</dbReference>
<dbReference type="InterPro" id="IPR000683">
    <property type="entry name" value="Gfo/Idh/MocA-like_OxRdtase_N"/>
</dbReference>
<proteinExistence type="inferred from homology"/>
<keyword evidence="2" id="KW-0560">Oxidoreductase</keyword>
<feature type="domain" description="Gfo/Idh/MocA-like oxidoreductase N-terminal" evidence="3">
    <location>
        <begin position="104"/>
        <end position="227"/>
    </location>
</feature>
<evidence type="ECO:0000259" key="3">
    <source>
        <dbReference type="Pfam" id="PF01408"/>
    </source>
</evidence>
<dbReference type="Pfam" id="PF22725">
    <property type="entry name" value="GFO_IDH_MocA_C3"/>
    <property type="match status" value="1"/>
</dbReference>
<accession>A0ABX7I1I8</accession>
<dbReference type="InterPro" id="IPR050984">
    <property type="entry name" value="Gfo/Idh/MocA_domain"/>
</dbReference>
<sequence length="455" mass="50105">MQDNEKLLHSSTDPISEETISQPITRKGFLSLSGRYAALGAVSGIGLAGSTSHDAFAQAVKPVSPPARIPSDPQEPIVLEAWKSQYDQASAPVPTLLPPDKRIGYAVVGLGHLSLEQIIPALGGCKKSKLAALVSGSPEKMKRVAEMYGVTPQNCYSYENYDKLKDNKEVDVIYIVLPNGLHKEFVVRGAATGKHILCEKPMANTAEECREMIAACNKAGVKLMVAYRIQFQPHNRKLRELVQKKELGEPKFVEASNCQSSANPDHWRHKLKLAGGGALPDIGLYCLNTTRFVLGQEPEEVFAYQYSTPGNALFKEVEEVMSWQMRFPGGIIANCSTHYNVHESRHYRVLCEKGWANMDKAYAYKGQSLSRAKADGKMELHENIGLAEVDQFATEIDHFSGCILDNKQPFTPGEEGLQDHIIMEAIYKSAREGKPVKLAKENPLAGKKGPEPEEG</sequence>
<reference evidence="5 6" key="1">
    <citation type="submission" date="2020-06" db="EMBL/GenBank/DDBJ databases">
        <title>Dyadobacter sandarakinus sp. nov., isolated from the soil of the Arctic Yellow River Station.</title>
        <authorList>
            <person name="Zhang Y."/>
            <person name="Peng F."/>
        </authorList>
    </citation>
    <scope>NUCLEOTIDE SEQUENCE [LARGE SCALE GENOMIC DNA]</scope>
    <source>
        <strain evidence="5 6">Q3-56</strain>
    </source>
</reference>
<evidence type="ECO:0000256" key="1">
    <source>
        <dbReference type="ARBA" id="ARBA00010928"/>
    </source>
</evidence>
<protein>
    <submittedName>
        <fullName evidence="5">Gfo/Idh/MocA family oxidoreductase</fullName>
    </submittedName>
</protein>
<comment type="similarity">
    <text evidence="1">Belongs to the Gfo/Idh/MocA family.</text>
</comment>
<dbReference type="PRINTS" id="PR01775">
    <property type="entry name" value="GLFROXRDTASE"/>
</dbReference>
<dbReference type="Pfam" id="PF01408">
    <property type="entry name" value="GFO_IDH_MocA"/>
    <property type="match status" value="1"/>
</dbReference>
<dbReference type="SUPFAM" id="SSF55347">
    <property type="entry name" value="Glyceraldehyde-3-phosphate dehydrogenase-like, C-terminal domain"/>
    <property type="match status" value="1"/>
</dbReference>
<evidence type="ECO:0000256" key="2">
    <source>
        <dbReference type="ARBA" id="ARBA00023002"/>
    </source>
</evidence>
<evidence type="ECO:0000313" key="6">
    <source>
        <dbReference type="Proteomes" id="UP000612680"/>
    </source>
</evidence>
<feature type="domain" description="GFO/IDH/MocA-like oxidoreductase" evidence="4">
    <location>
        <begin position="236"/>
        <end position="356"/>
    </location>
</feature>
<dbReference type="PANTHER" id="PTHR22604">
    <property type="entry name" value="OXIDOREDUCTASES"/>
    <property type="match status" value="1"/>
</dbReference>
<dbReference type="RefSeq" id="WP_204660666.1">
    <property type="nucleotide sequence ID" value="NZ_CP056775.1"/>
</dbReference>
<dbReference type="InterPro" id="IPR008354">
    <property type="entry name" value="Glc-Fru_OxRdtase_bac"/>
</dbReference>
<keyword evidence="6" id="KW-1185">Reference proteome</keyword>
<dbReference type="EMBL" id="CP056775">
    <property type="protein sequence ID" value="QRQ99903.1"/>
    <property type="molecule type" value="Genomic_DNA"/>
</dbReference>
<name>A0ABX7I1I8_9BACT</name>